<name>A0A1Z1F8B8_9SPHN</name>
<feature type="domain" description="TadE-like" evidence="2">
    <location>
        <begin position="13"/>
        <end position="55"/>
    </location>
</feature>
<gene>
    <name evidence="3" type="ORF">A9D14_01150</name>
</gene>
<feature type="transmembrane region" description="Helical" evidence="1">
    <location>
        <begin position="21"/>
        <end position="41"/>
    </location>
</feature>
<dbReference type="InterPro" id="IPR012495">
    <property type="entry name" value="TadE-like_dom"/>
</dbReference>
<sequence>MRHTVRFWREAQGASAVEFALVLPVVILFLLGIIDVGRFIWNTNEIEKAVQIGTRWAVATDYLPVGLEDYSYAVSGGVPQGEVVPQSKFTGFACTSAGCMCEGLDTDGDGVLDAEAKCGVTDSTVAVDAAAFGNLVGRMQSIYAGIGPNNVEVNYDWSGLGYSGDPNGSDVDPLVTVTVKDVGFRPIFLAGIFDFGLPDLSYTLTMEDGEGAFSN</sequence>
<evidence type="ECO:0000313" key="4">
    <source>
        <dbReference type="Proteomes" id="UP000195807"/>
    </source>
</evidence>
<reference evidence="3 4" key="1">
    <citation type="submission" date="2017-01" db="EMBL/GenBank/DDBJ databases">
        <title>Complete genome sequence of esterase-producing bacterium Croceicoccus marinus E4A9.</title>
        <authorList>
            <person name="Wu Y.-H."/>
            <person name="Cheng H."/>
            <person name="Xu L."/>
            <person name="Huo Y.-Y."/>
            <person name="Wang C.-S."/>
            <person name="Xu X.-W."/>
        </authorList>
    </citation>
    <scope>NUCLEOTIDE SEQUENCE [LARGE SCALE GENOMIC DNA]</scope>
    <source>
        <strain evidence="3 4">E4A9</strain>
    </source>
</reference>
<dbReference type="STRING" id="450378.GCA_001661675_00231"/>
<dbReference type="RefSeq" id="WP_066842252.1">
    <property type="nucleotide sequence ID" value="NZ_CP019602.1"/>
</dbReference>
<evidence type="ECO:0000259" key="2">
    <source>
        <dbReference type="Pfam" id="PF07811"/>
    </source>
</evidence>
<evidence type="ECO:0000313" key="3">
    <source>
        <dbReference type="EMBL" id="ARU15038.1"/>
    </source>
</evidence>
<keyword evidence="1" id="KW-0472">Membrane</keyword>
<proteinExistence type="predicted"/>
<dbReference type="Proteomes" id="UP000195807">
    <property type="component" value="Chromosome"/>
</dbReference>
<keyword evidence="1" id="KW-0812">Transmembrane</keyword>
<accession>A0A1Z1F8B8</accession>
<dbReference type="OrthoDB" id="7187024at2"/>
<protein>
    <recommendedName>
        <fullName evidence="2">TadE-like domain-containing protein</fullName>
    </recommendedName>
</protein>
<organism evidence="3 4">
    <name type="scientific">Croceicoccus marinus</name>
    <dbReference type="NCBI Taxonomy" id="450378"/>
    <lineage>
        <taxon>Bacteria</taxon>
        <taxon>Pseudomonadati</taxon>
        <taxon>Pseudomonadota</taxon>
        <taxon>Alphaproteobacteria</taxon>
        <taxon>Sphingomonadales</taxon>
        <taxon>Erythrobacteraceae</taxon>
        <taxon>Croceicoccus</taxon>
    </lineage>
</organism>
<dbReference type="Pfam" id="PF07811">
    <property type="entry name" value="TadE"/>
    <property type="match status" value="1"/>
</dbReference>
<dbReference type="AlphaFoldDB" id="A0A1Z1F8B8"/>
<evidence type="ECO:0000256" key="1">
    <source>
        <dbReference type="SAM" id="Phobius"/>
    </source>
</evidence>
<keyword evidence="4" id="KW-1185">Reference proteome</keyword>
<dbReference type="KEGG" id="cman:A9D14_01150"/>
<dbReference type="EMBL" id="CP019602">
    <property type="protein sequence ID" value="ARU15038.1"/>
    <property type="molecule type" value="Genomic_DNA"/>
</dbReference>
<keyword evidence="1" id="KW-1133">Transmembrane helix</keyword>